<dbReference type="SMART" id="SM01092">
    <property type="entry name" value="CO_deh_flav_C"/>
    <property type="match status" value="1"/>
</dbReference>
<dbReference type="Gene3D" id="3.30.43.10">
    <property type="entry name" value="Uridine Diphospho-n-acetylenolpyruvylglucosamine Reductase, domain 2"/>
    <property type="match status" value="1"/>
</dbReference>
<name>A0A934N850_9BACT</name>
<dbReference type="InterPro" id="IPR016169">
    <property type="entry name" value="FAD-bd_PCMH_sub2"/>
</dbReference>
<evidence type="ECO:0000313" key="6">
    <source>
        <dbReference type="Proteomes" id="UP000612893"/>
    </source>
</evidence>
<feature type="domain" description="FAD-binding PCMH-type" evidence="4">
    <location>
        <begin position="2"/>
        <end position="219"/>
    </location>
</feature>
<dbReference type="Proteomes" id="UP000612893">
    <property type="component" value="Unassembled WGS sequence"/>
</dbReference>
<keyword evidence="6" id="KW-1185">Reference proteome</keyword>
<dbReference type="InterPro" id="IPR036683">
    <property type="entry name" value="CO_DH_flav_C_dom_sf"/>
</dbReference>
<evidence type="ECO:0000256" key="3">
    <source>
        <dbReference type="ARBA" id="ARBA00023002"/>
    </source>
</evidence>
<keyword evidence="3" id="KW-0560">Oxidoreductase</keyword>
<keyword evidence="2" id="KW-0274">FAD</keyword>
<evidence type="ECO:0000256" key="1">
    <source>
        <dbReference type="ARBA" id="ARBA00022630"/>
    </source>
</evidence>
<dbReference type="Pfam" id="PF03450">
    <property type="entry name" value="CO_deh_flav_C"/>
    <property type="match status" value="1"/>
</dbReference>
<dbReference type="GO" id="GO:0016491">
    <property type="term" value="F:oxidoreductase activity"/>
    <property type="evidence" value="ECO:0007669"/>
    <property type="project" value="UniProtKB-KW"/>
</dbReference>
<comment type="caution">
    <text evidence="5">The sequence shown here is derived from an EMBL/GenBank/DDBJ whole genome shotgun (WGS) entry which is preliminary data.</text>
</comment>
<dbReference type="RefSeq" id="WP_338202684.1">
    <property type="nucleotide sequence ID" value="NZ_JAEKNR010000142.1"/>
</dbReference>
<proteinExistence type="predicted"/>
<dbReference type="PANTHER" id="PTHR42659">
    <property type="entry name" value="XANTHINE DEHYDROGENASE SUBUNIT C-RELATED"/>
    <property type="match status" value="1"/>
</dbReference>
<dbReference type="InterPro" id="IPR016166">
    <property type="entry name" value="FAD-bd_PCMH"/>
</dbReference>
<gene>
    <name evidence="5" type="ORF">JF922_14125</name>
</gene>
<dbReference type="SUPFAM" id="SSF55447">
    <property type="entry name" value="CO dehydrogenase flavoprotein C-terminal domain-like"/>
    <property type="match status" value="1"/>
</dbReference>
<dbReference type="InterPro" id="IPR005107">
    <property type="entry name" value="CO_DH_flav_C"/>
</dbReference>
<sequence length="332" mass="35187">MLRLPRLRYRRPASAREAAAMAAELGSRAMLVAGGTDLFPKLKRRQFDPDTLIGLAHLTALRGTTAGAGGGFELGALVTLAEVTEHEGLAEAHPGYVEAAGLVSSPPLRNAGTIGGNLCVDTRCNYYDMTYEWRESVGFCMKKDGDICLVAPRSSRCWAVSSSDTAPMALALGATVVLTGPDGERELPAASLYRDDGIDYLAKQPHEVLTALRLPAPGGVRSAYVKLRRRGSIDFPIAGVAVAARIEGGTVEWARLALSGVGSRPVEAPAAGAFLAGKPLTPEVIEQAATLAAAPAKPLDNTDLTHFWRKRMVRVLAEQALQKVAAPDPARR</sequence>
<dbReference type="PANTHER" id="PTHR42659:SF2">
    <property type="entry name" value="XANTHINE DEHYDROGENASE SUBUNIT C-RELATED"/>
    <property type="match status" value="1"/>
</dbReference>
<protein>
    <submittedName>
        <fullName evidence="5">FAD binding domain-containing protein</fullName>
    </submittedName>
</protein>
<dbReference type="InterPro" id="IPR002346">
    <property type="entry name" value="Mopterin_DH_FAD-bd"/>
</dbReference>
<dbReference type="EMBL" id="JAEKNR010000142">
    <property type="protein sequence ID" value="MBJ7599196.1"/>
    <property type="molecule type" value="Genomic_DNA"/>
</dbReference>
<reference evidence="5" key="1">
    <citation type="submission" date="2020-10" db="EMBL/GenBank/DDBJ databases">
        <title>Ca. Dormibacterota MAGs.</title>
        <authorList>
            <person name="Montgomery K."/>
        </authorList>
    </citation>
    <scope>NUCLEOTIDE SEQUENCE [LARGE SCALE GENOMIC DNA]</scope>
    <source>
        <strain evidence="5">SC8812_S17_10</strain>
    </source>
</reference>
<evidence type="ECO:0000259" key="4">
    <source>
        <dbReference type="PROSITE" id="PS51387"/>
    </source>
</evidence>
<accession>A0A934N850</accession>
<dbReference type="AlphaFoldDB" id="A0A934N850"/>
<dbReference type="PROSITE" id="PS51387">
    <property type="entry name" value="FAD_PCMH"/>
    <property type="match status" value="1"/>
</dbReference>
<dbReference type="InterPro" id="IPR016167">
    <property type="entry name" value="FAD-bd_PCMH_sub1"/>
</dbReference>
<dbReference type="Gene3D" id="3.30.390.50">
    <property type="entry name" value="CO dehydrogenase flavoprotein, C-terminal domain"/>
    <property type="match status" value="1"/>
</dbReference>
<keyword evidence="1" id="KW-0285">Flavoprotein</keyword>
<organism evidence="5 6">
    <name type="scientific">Candidatus Nephthysia bennettiae</name>
    <dbReference type="NCBI Taxonomy" id="3127016"/>
    <lineage>
        <taxon>Bacteria</taxon>
        <taxon>Bacillati</taxon>
        <taxon>Candidatus Dormiibacterota</taxon>
        <taxon>Candidatus Dormibacteria</taxon>
        <taxon>Candidatus Dormibacterales</taxon>
        <taxon>Candidatus Dormibacteraceae</taxon>
        <taxon>Candidatus Nephthysia</taxon>
    </lineage>
</organism>
<dbReference type="Pfam" id="PF00941">
    <property type="entry name" value="FAD_binding_5"/>
    <property type="match status" value="1"/>
</dbReference>
<evidence type="ECO:0000313" key="5">
    <source>
        <dbReference type="EMBL" id="MBJ7599196.1"/>
    </source>
</evidence>
<dbReference type="SUPFAM" id="SSF56176">
    <property type="entry name" value="FAD-binding/transporter-associated domain-like"/>
    <property type="match status" value="1"/>
</dbReference>
<evidence type="ECO:0000256" key="2">
    <source>
        <dbReference type="ARBA" id="ARBA00022827"/>
    </source>
</evidence>
<dbReference type="InterPro" id="IPR036318">
    <property type="entry name" value="FAD-bd_PCMH-like_sf"/>
</dbReference>
<dbReference type="Gene3D" id="3.30.465.10">
    <property type="match status" value="1"/>
</dbReference>
<dbReference type="InterPro" id="IPR051312">
    <property type="entry name" value="Diverse_Substr_Oxidored"/>
</dbReference>